<keyword evidence="3" id="KW-1185">Reference proteome</keyword>
<dbReference type="PANTHER" id="PTHR42924">
    <property type="entry name" value="EXONUCLEASE"/>
    <property type="match status" value="1"/>
</dbReference>
<dbReference type="PANTHER" id="PTHR42924:SF3">
    <property type="entry name" value="POLYMERASE_HISTIDINOL PHOSPHATASE N-TERMINAL DOMAIN-CONTAINING PROTEIN"/>
    <property type="match status" value="1"/>
</dbReference>
<dbReference type="InterPro" id="IPR004013">
    <property type="entry name" value="PHP_dom"/>
</dbReference>
<dbReference type="Gene3D" id="1.10.150.650">
    <property type="match status" value="1"/>
</dbReference>
<sequence length="286" mass="31230">MMIDLHAHTNISDGTDTPTQLMERAHAAGLDVVALTDHDTTRGWDEAAKQVQTSGVTLVRGMEISCSFPVPQLRRPISVHLLSYLHDPTDEALANTCEHTITSRQTRTQTMVRRLEKDFPITYADVLAHAPKDGPIGRPHIADALVAAGCFKNRSEAFTAALHPSGKYYEPMRTPTATEAIKLVLNAGGVPVIAHPCARLRQKTLPTWALDKLVVAGLKGIECYHRDHTPQDAQQLAAYASSHDLLITGSSDYHGKGKPNRLGEYQTSETVLNKIVKLGHLGLIEA</sequence>
<gene>
    <name evidence="2" type="ORF">QS713_04390</name>
</gene>
<protein>
    <submittedName>
        <fullName evidence="2">PHP domain-containing protein</fullName>
    </submittedName>
</protein>
<name>A0ABU3IAA1_9ACTO</name>
<dbReference type="InterPro" id="IPR003141">
    <property type="entry name" value="Pol/His_phosphatase_N"/>
</dbReference>
<dbReference type="EMBL" id="JASXSX010000001">
    <property type="protein sequence ID" value="MDT3767304.1"/>
    <property type="molecule type" value="Genomic_DNA"/>
</dbReference>
<evidence type="ECO:0000259" key="1">
    <source>
        <dbReference type="SMART" id="SM00481"/>
    </source>
</evidence>
<evidence type="ECO:0000313" key="3">
    <source>
        <dbReference type="Proteomes" id="UP001247542"/>
    </source>
</evidence>
<dbReference type="Gene3D" id="3.20.20.140">
    <property type="entry name" value="Metal-dependent hydrolases"/>
    <property type="match status" value="1"/>
</dbReference>
<evidence type="ECO:0000313" key="2">
    <source>
        <dbReference type="EMBL" id="MDT3767304.1"/>
    </source>
</evidence>
<dbReference type="InterPro" id="IPR052018">
    <property type="entry name" value="PHP_domain"/>
</dbReference>
<comment type="caution">
    <text evidence="2">The sequence shown here is derived from an EMBL/GenBank/DDBJ whole genome shotgun (WGS) entry which is preliminary data.</text>
</comment>
<dbReference type="SUPFAM" id="SSF89550">
    <property type="entry name" value="PHP domain-like"/>
    <property type="match status" value="1"/>
</dbReference>
<dbReference type="SMART" id="SM00481">
    <property type="entry name" value="POLIIIAc"/>
    <property type="match status" value="1"/>
</dbReference>
<accession>A0ABU3IAA1</accession>
<dbReference type="RefSeq" id="WP_313272726.1">
    <property type="nucleotide sequence ID" value="NZ_JASXSX010000001.1"/>
</dbReference>
<dbReference type="InterPro" id="IPR016195">
    <property type="entry name" value="Pol/histidinol_Pase-like"/>
</dbReference>
<dbReference type="Pfam" id="PF02811">
    <property type="entry name" value="PHP"/>
    <property type="match status" value="1"/>
</dbReference>
<organism evidence="2 3">
    <name type="scientific">Gleimia hominis</name>
    <dbReference type="NCBI Taxonomy" id="595468"/>
    <lineage>
        <taxon>Bacteria</taxon>
        <taxon>Bacillati</taxon>
        <taxon>Actinomycetota</taxon>
        <taxon>Actinomycetes</taxon>
        <taxon>Actinomycetales</taxon>
        <taxon>Actinomycetaceae</taxon>
        <taxon>Gleimia</taxon>
    </lineage>
</organism>
<reference evidence="2 3" key="1">
    <citation type="submission" date="2023-06" db="EMBL/GenBank/DDBJ databases">
        <title>Draft genome sequence of Gleimia hominis type strain CCUG 57540T.</title>
        <authorList>
            <person name="Salva-Serra F."/>
            <person name="Cardew S."/>
            <person name="Jensie Markopoulos S."/>
            <person name="Ohlen M."/>
            <person name="Inganas E."/>
            <person name="Svensson-Stadler L."/>
            <person name="Moore E.R.B."/>
        </authorList>
    </citation>
    <scope>NUCLEOTIDE SEQUENCE [LARGE SCALE GENOMIC DNA]</scope>
    <source>
        <strain evidence="2 3">CCUG 57540</strain>
    </source>
</reference>
<dbReference type="CDD" id="cd07438">
    <property type="entry name" value="PHP_HisPPase_AMP"/>
    <property type="match status" value="1"/>
</dbReference>
<dbReference type="Proteomes" id="UP001247542">
    <property type="component" value="Unassembled WGS sequence"/>
</dbReference>
<proteinExistence type="predicted"/>
<feature type="domain" description="Polymerase/histidinol phosphatase N-terminal" evidence="1">
    <location>
        <begin position="3"/>
        <end position="68"/>
    </location>
</feature>